<evidence type="ECO:0000313" key="2">
    <source>
        <dbReference type="Proteomes" id="UP000079169"/>
    </source>
</evidence>
<dbReference type="AlphaFoldDB" id="A0A1S3DDN7"/>
<dbReference type="Proteomes" id="UP000079169">
    <property type="component" value="Unplaced"/>
</dbReference>
<gene>
    <name evidence="3" type="primary">LOC103516656</name>
</gene>
<dbReference type="RefSeq" id="XP_008479860.1">
    <property type="nucleotide sequence ID" value="XM_008481638.3"/>
</dbReference>
<dbReference type="GeneID" id="103516656"/>
<name>A0A1S3DDN7_DIACI</name>
<dbReference type="STRING" id="121845.A0A1S3DDN7"/>
<protein>
    <submittedName>
        <fullName evidence="3">Uncharacterized protein LOC103516656</fullName>
    </submittedName>
</protein>
<evidence type="ECO:0000256" key="1">
    <source>
        <dbReference type="SAM" id="MobiDB-lite"/>
    </source>
</evidence>
<dbReference type="PaxDb" id="121845-A0A1S3DDN7"/>
<sequence>MLKPNNTPAVSLPKDLPPSGSKPSASRGGGTPPARKDLNRYLGASESPVPPRKENLSLNLNLRKNRKPLKSTPDQSPSEENVTFLDSPTSSLDHASSDMSTLAVERPRKKLSFREPEIMGYYMQMKQGVASRLSRKNKSPKTSVGDKGISAAQSTVVKNSAVAYETDDSDVFNLNTFSDSAEDLDLESQAMRVVRTVGQAFEVCH</sequence>
<organism evidence="2 3">
    <name type="scientific">Diaphorina citri</name>
    <name type="common">Asian citrus psyllid</name>
    <dbReference type="NCBI Taxonomy" id="121845"/>
    <lineage>
        <taxon>Eukaryota</taxon>
        <taxon>Metazoa</taxon>
        <taxon>Ecdysozoa</taxon>
        <taxon>Arthropoda</taxon>
        <taxon>Hexapoda</taxon>
        <taxon>Insecta</taxon>
        <taxon>Pterygota</taxon>
        <taxon>Neoptera</taxon>
        <taxon>Paraneoptera</taxon>
        <taxon>Hemiptera</taxon>
        <taxon>Sternorrhyncha</taxon>
        <taxon>Psylloidea</taxon>
        <taxon>Psyllidae</taxon>
        <taxon>Diaphorininae</taxon>
        <taxon>Diaphorina</taxon>
    </lineage>
</organism>
<keyword evidence="2" id="KW-1185">Reference proteome</keyword>
<feature type="region of interest" description="Disordered" evidence="1">
    <location>
        <begin position="1"/>
        <end position="108"/>
    </location>
</feature>
<accession>A0A1S3DDN7</accession>
<proteinExistence type="predicted"/>
<dbReference type="KEGG" id="dci:103516656"/>
<feature type="non-terminal residue" evidence="3">
    <location>
        <position position="205"/>
    </location>
</feature>
<reference evidence="3" key="1">
    <citation type="submission" date="2025-08" db="UniProtKB">
        <authorList>
            <consortium name="RefSeq"/>
        </authorList>
    </citation>
    <scope>IDENTIFICATION</scope>
</reference>
<evidence type="ECO:0000313" key="3">
    <source>
        <dbReference type="RefSeq" id="XP_008479860.1"/>
    </source>
</evidence>
<feature type="compositionally biased region" description="Polar residues" evidence="1">
    <location>
        <begin position="72"/>
        <end position="100"/>
    </location>
</feature>
<dbReference type="InterPro" id="IPR011993">
    <property type="entry name" value="PH-like_dom_sf"/>
</dbReference>
<dbReference type="Gene3D" id="2.30.29.30">
    <property type="entry name" value="Pleckstrin-homology domain (PH domain)/Phosphotyrosine-binding domain (PTB)"/>
    <property type="match status" value="1"/>
</dbReference>